<accession>A0A4Y3K5N6</accession>
<reference evidence="6 7" key="1">
    <citation type="submission" date="2019-06" db="EMBL/GenBank/DDBJ databases">
        <title>Whole genome shotgun sequence of Cellulomonas uda NBRC 3747.</title>
        <authorList>
            <person name="Hosoyama A."/>
            <person name="Uohara A."/>
            <person name="Ohji S."/>
            <person name="Ichikawa N."/>
        </authorList>
    </citation>
    <scope>NUCLEOTIDE SEQUENCE [LARGE SCALE GENOMIC DNA]</scope>
    <source>
        <strain evidence="6 7">NBRC 3747</strain>
    </source>
</reference>
<evidence type="ECO:0000256" key="1">
    <source>
        <dbReference type="ARBA" id="ARBA00021292"/>
    </source>
</evidence>
<gene>
    <name evidence="6" type="ORF">CUD01_02550</name>
</gene>
<dbReference type="Gene3D" id="3.40.50.2000">
    <property type="entry name" value="Glycogen Phosphorylase B"/>
    <property type="match status" value="2"/>
</dbReference>
<comment type="caution">
    <text evidence="6">The sequence shown here is derived from an EMBL/GenBank/DDBJ whole genome shotgun (WGS) entry which is preliminary data.</text>
</comment>
<dbReference type="InterPro" id="IPR028098">
    <property type="entry name" value="Glyco_trans_4-like_N"/>
</dbReference>
<sequence length="586" mass="62224">MTRPEGGERRLVVLTPWYPTADAPYHGSFVEQSVAALAHPASATTIVQVTSVAPDETASLTREDSPHGTVVRLRVPLDPMTPRVATALAHREAIVAAQAAGDLPELAAADVVHAHVGMPSGFAVAPLLRAGQRLVTTEHATYLETVLRTPDGLAAYRSMLERGHVHLTVSRAQARDLRRRVPDLRTRVDVIGNPVDDARFVPVPAPHGPLLRWVYVGNLVERKNVRTVLEALAVADPATRLTLVGDGPQRDELAVLADRLGVADRVTWHGPAHPDELPGLLAAADVLVHLSDYETFGLTVVEAAMAGLPVVVTRSAGPPETLSDAAEQGLVAFVPVRPAPREVVAAVTALAARAETCDRAAVRDVLVARYGTAAYRDALRHHLFDAQLPTAASAARVVLLATSEAGAGALVPVQAEAVRAGAHVRLVTQLATEAVAAEPVVEVVDLSSGVARLPWRVAWRGLELAPDLVLRAVRRACALVARVPGPTSALASRGERATSAVLARWRRAAARARRGADRALFARVEGRVLPDAADRLAPGWADERADLVVLGDRSANALAAVLRERHPDARVVRPPSDATLRRLLGV</sequence>
<name>A0A4Y3K5N6_CELUD</name>
<evidence type="ECO:0000313" key="6">
    <source>
        <dbReference type="EMBL" id="GEA79811.1"/>
    </source>
</evidence>
<dbReference type="InterPro" id="IPR001296">
    <property type="entry name" value="Glyco_trans_1"/>
</dbReference>
<dbReference type="Proteomes" id="UP000315842">
    <property type="component" value="Unassembled WGS sequence"/>
</dbReference>
<organism evidence="6 7">
    <name type="scientific">Cellulomonas uda</name>
    <dbReference type="NCBI Taxonomy" id="1714"/>
    <lineage>
        <taxon>Bacteria</taxon>
        <taxon>Bacillati</taxon>
        <taxon>Actinomycetota</taxon>
        <taxon>Actinomycetes</taxon>
        <taxon>Micrococcales</taxon>
        <taxon>Cellulomonadaceae</taxon>
        <taxon>Cellulomonas</taxon>
    </lineage>
</organism>
<feature type="domain" description="Glycosyl transferase family 1" evidence="4">
    <location>
        <begin position="214"/>
        <end position="333"/>
    </location>
</feature>
<dbReference type="PANTHER" id="PTHR45947">
    <property type="entry name" value="SULFOQUINOVOSYL TRANSFERASE SQD2"/>
    <property type="match status" value="1"/>
</dbReference>
<evidence type="ECO:0000256" key="3">
    <source>
        <dbReference type="ARBA" id="ARBA00022679"/>
    </source>
</evidence>
<dbReference type="Pfam" id="PF00534">
    <property type="entry name" value="Glycos_transf_1"/>
    <property type="match status" value="1"/>
</dbReference>
<dbReference type="PANTHER" id="PTHR45947:SF3">
    <property type="entry name" value="SULFOQUINOVOSYL TRANSFERASE SQD2"/>
    <property type="match status" value="1"/>
</dbReference>
<evidence type="ECO:0000256" key="2">
    <source>
        <dbReference type="ARBA" id="ARBA00022676"/>
    </source>
</evidence>
<dbReference type="GO" id="GO:0016758">
    <property type="term" value="F:hexosyltransferase activity"/>
    <property type="evidence" value="ECO:0007669"/>
    <property type="project" value="TreeGrafter"/>
</dbReference>
<dbReference type="AlphaFoldDB" id="A0A4Y3K5N6"/>
<dbReference type="InterPro" id="IPR050194">
    <property type="entry name" value="Glycosyltransferase_grp1"/>
</dbReference>
<dbReference type="EMBL" id="BJLP01000002">
    <property type="protein sequence ID" value="GEA79811.1"/>
    <property type="molecule type" value="Genomic_DNA"/>
</dbReference>
<keyword evidence="7" id="KW-1185">Reference proteome</keyword>
<feature type="domain" description="Glycosyltransferase subfamily 4-like N-terminal" evidence="5">
    <location>
        <begin position="47"/>
        <end position="199"/>
    </location>
</feature>
<protein>
    <recommendedName>
        <fullName evidence="1">D-inositol 3-phosphate glycosyltransferase</fullName>
    </recommendedName>
</protein>
<proteinExistence type="predicted"/>
<evidence type="ECO:0000313" key="7">
    <source>
        <dbReference type="Proteomes" id="UP000315842"/>
    </source>
</evidence>
<dbReference type="Pfam" id="PF13439">
    <property type="entry name" value="Glyco_transf_4"/>
    <property type="match status" value="1"/>
</dbReference>
<dbReference type="CDD" id="cd03811">
    <property type="entry name" value="GT4_GT28_WabH-like"/>
    <property type="match status" value="1"/>
</dbReference>
<evidence type="ECO:0000259" key="5">
    <source>
        <dbReference type="Pfam" id="PF13439"/>
    </source>
</evidence>
<dbReference type="SUPFAM" id="SSF53756">
    <property type="entry name" value="UDP-Glycosyltransferase/glycogen phosphorylase"/>
    <property type="match status" value="1"/>
</dbReference>
<dbReference type="RefSeq" id="WP_141318027.1">
    <property type="nucleotide sequence ID" value="NZ_BJLP01000002.1"/>
</dbReference>
<dbReference type="GO" id="GO:1901137">
    <property type="term" value="P:carbohydrate derivative biosynthetic process"/>
    <property type="evidence" value="ECO:0007669"/>
    <property type="project" value="UniProtKB-ARBA"/>
</dbReference>
<evidence type="ECO:0000259" key="4">
    <source>
        <dbReference type="Pfam" id="PF00534"/>
    </source>
</evidence>
<keyword evidence="2" id="KW-0328">Glycosyltransferase</keyword>
<keyword evidence="3" id="KW-0808">Transferase</keyword>